<protein>
    <submittedName>
        <fullName evidence="2">HEPN domain protein</fullName>
    </submittedName>
</protein>
<dbReference type="InterPro" id="IPR007842">
    <property type="entry name" value="HEPN_dom"/>
</dbReference>
<name>D7DAP6_STAHD</name>
<gene>
    <name evidence="2" type="ordered locus">Shell_0095</name>
</gene>
<dbReference type="STRING" id="591019.Shell_0095"/>
<reference evidence="2 3" key="2">
    <citation type="journal article" date="2011" name="Stand. Genomic Sci.">
        <title>Complete genome sequence of Staphylothermus hellenicus P8.</title>
        <authorList>
            <person name="Anderson I."/>
            <person name="Wirth R."/>
            <person name="Lucas S."/>
            <person name="Copeland A."/>
            <person name="Lapidus A."/>
            <person name="Cheng J.F."/>
            <person name="Goodwin L."/>
            <person name="Pitluck S."/>
            <person name="Davenport K."/>
            <person name="Detter J.C."/>
            <person name="Han C."/>
            <person name="Tapia R."/>
            <person name="Land M."/>
            <person name="Hauser L."/>
            <person name="Pati A."/>
            <person name="Mikhailova N."/>
            <person name="Woyke T."/>
            <person name="Klenk H.P."/>
            <person name="Kyrpides N."/>
            <person name="Ivanova N."/>
        </authorList>
    </citation>
    <scope>NUCLEOTIDE SEQUENCE [LARGE SCALE GENOMIC DNA]</scope>
    <source>
        <strain evidence="3">DSM 12710 / JCM 10830 / BK20S6-10-b1 / P8</strain>
    </source>
</reference>
<dbReference type="EMBL" id="CP002051">
    <property type="protein sequence ID" value="ADI31243.1"/>
    <property type="molecule type" value="Genomic_DNA"/>
</dbReference>
<reference evidence="3" key="1">
    <citation type="submission" date="2010-05" db="EMBL/GenBank/DDBJ databases">
        <title>Complete sequence of Staphylothermus hellenicus DSM 12710.</title>
        <authorList>
            <consortium name="US DOE Joint Genome Institute"/>
            <person name="Lucas S."/>
            <person name="Copeland A."/>
            <person name="Lapidus A."/>
            <person name="Cheng J.-F."/>
            <person name="Bruce D."/>
            <person name="Goodwin L."/>
            <person name="Pitluck S."/>
            <person name="Davenport K."/>
            <person name="Detter J.C."/>
            <person name="Han C."/>
            <person name="Tapia R."/>
            <person name="Larimer F."/>
            <person name="Land M."/>
            <person name="Hauser L."/>
            <person name="Kyrpides N."/>
            <person name="Mikhailova N."/>
            <person name="Anderson I.J."/>
            <person name="Woyke T."/>
        </authorList>
    </citation>
    <scope>NUCLEOTIDE SEQUENCE [LARGE SCALE GENOMIC DNA]</scope>
    <source>
        <strain evidence="3">DSM 12710 / JCM 10830 / BK20S6-10-b1 / P8</strain>
    </source>
</reference>
<dbReference type="AlphaFoldDB" id="D7DAP6"/>
<evidence type="ECO:0000313" key="3">
    <source>
        <dbReference type="Proteomes" id="UP000002573"/>
    </source>
</evidence>
<feature type="domain" description="HEPN" evidence="1">
    <location>
        <begin position="11"/>
        <end position="128"/>
    </location>
</feature>
<proteinExistence type="predicted"/>
<dbReference type="PROSITE" id="PS50910">
    <property type="entry name" value="HEPN"/>
    <property type="match status" value="1"/>
</dbReference>
<sequence length="143" mass="16717">MNNIALARSYIRQTKERIKHAGEALETGNYPYVIRQCQEAVELALKAALRIVGIEPPKWHDVGPVLRREKNRFPDWFQERIPELAYISRSLRKERETAMYGDEETGLPAEELYTLYDAEQALKQARTVLYLVEKLLREAQDKQ</sequence>
<evidence type="ECO:0000259" key="1">
    <source>
        <dbReference type="PROSITE" id="PS50910"/>
    </source>
</evidence>
<dbReference type="RefSeq" id="WP_013142441.1">
    <property type="nucleotide sequence ID" value="NC_014205.1"/>
</dbReference>
<organism evidence="2 3">
    <name type="scientific">Staphylothermus hellenicus (strain DSM 12710 / JCM 10830 / BK20S6-10-b1 / P8)</name>
    <dbReference type="NCBI Taxonomy" id="591019"/>
    <lineage>
        <taxon>Archaea</taxon>
        <taxon>Thermoproteota</taxon>
        <taxon>Thermoprotei</taxon>
        <taxon>Desulfurococcales</taxon>
        <taxon>Desulfurococcaceae</taxon>
        <taxon>Staphylothermus</taxon>
    </lineage>
</organism>
<dbReference type="SMART" id="SM00748">
    <property type="entry name" value="HEPN"/>
    <property type="match status" value="1"/>
</dbReference>
<dbReference type="KEGG" id="shc:Shell_0095"/>
<dbReference type="OrthoDB" id="40849at2157"/>
<dbReference type="HOGENOM" id="CLU_153285_0_0_2"/>
<accession>D7DAP6</accession>
<dbReference type="Pfam" id="PF05168">
    <property type="entry name" value="HEPN"/>
    <property type="match status" value="1"/>
</dbReference>
<keyword evidence="3" id="KW-1185">Reference proteome</keyword>
<dbReference type="SUPFAM" id="SSF81593">
    <property type="entry name" value="Nucleotidyltransferase substrate binding subunit/domain"/>
    <property type="match status" value="1"/>
</dbReference>
<dbReference type="GeneID" id="9233384"/>
<dbReference type="eggNOG" id="arCOG01192">
    <property type="taxonomic scope" value="Archaea"/>
</dbReference>
<dbReference type="Gene3D" id="1.20.120.330">
    <property type="entry name" value="Nucleotidyltransferases domain 2"/>
    <property type="match status" value="1"/>
</dbReference>
<dbReference type="Proteomes" id="UP000002573">
    <property type="component" value="Chromosome"/>
</dbReference>
<evidence type="ECO:0000313" key="2">
    <source>
        <dbReference type="EMBL" id="ADI31243.1"/>
    </source>
</evidence>